<keyword evidence="2" id="KW-1185">Reference proteome</keyword>
<dbReference type="RefSeq" id="WP_106877896.1">
    <property type="nucleotide sequence ID" value="NZ_PYEP01000007.1"/>
</dbReference>
<reference evidence="1 2" key="1">
    <citation type="submission" date="2018-03" db="EMBL/GenBank/DDBJ databases">
        <title>Draft genome sequence of the first documented clinical Siccibacter turicensis isolate in Austria.</title>
        <authorList>
            <person name="Lepuschitz S."/>
            <person name="Pekard-Amenitsch S."/>
            <person name="Haunold R."/>
            <person name="Schill S."/>
            <person name="Mach R."/>
            <person name="Allerberger F."/>
            <person name="Ruppitsch W."/>
            <person name="Forsythe S.J."/>
        </authorList>
    </citation>
    <scope>NUCLEOTIDE SEQUENCE [LARGE SCALE GENOMIC DNA]</scope>
    <source>
        <strain evidence="1 2">6100069499-17</strain>
    </source>
</reference>
<dbReference type="SUPFAM" id="SSF47240">
    <property type="entry name" value="Ferritin-like"/>
    <property type="match status" value="1"/>
</dbReference>
<dbReference type="PANTHER" id="PTHR30565">
    <property type="entry name" value="PROTEIN YCIF"/>
    <property type="match status" value="1"/>
</dbReference>
<dbReference type="InterPro" id="IPR009078">
    <property type="entry name" value="Ferritin-like_SF"/>
</dbReference>
<accession>A0A2P8VFY1</accession>
<dbReference type="PANTHER" id="PTHR30565:SF9">
    <property type="entry name" value="PROTEIN YCIF"/>
    <property type="match status" value="1"/>
</dbReference>
<proteinExistence type="predicted"/>
<evidence type="ECO:0000313" key="1">
    <source>
        <dbReference type="EMBL" id="PSN06451.1"/>
    </source>
</evidence>
<dbReference type="Gene3D" id="1.20.1260.10">
    <property type="match status" value="1"/>
</dbReference>
<dbReference type="AlphaFoldDB" id="A0A2P8VFY1"/>
<dbReference type="InterPro" id="IPR012347">
    <property type="entry name" value="Ferritin-like"/>
</dbReference>
<evidence type="ECO:0008006" key="3">
    <source>
        <dbReference type="Google" id="ProtNLM"/>
    </source>
</evidence>
<name>A0A2P8VFY1_9ENTR</name>
<evidence type="ECO:0000313" key="2">
    <source>
        <dbReference type="Proteomes" id="UP000240212"/>
    </source>
</evidence>
<sequence>MTFAENYHDWLRDAYAMEKQAEKMLSTLIERSDRYPQFRQRLEQHLIETRHQITRLDEIFERNDISHSLIKDTVSKLEAFGMASVTTLSSDEIVKNAISSAVFEQLEVACYTTLITAARQAGDLAAVPVFESILQQEKSMAEWALRHLPDITDQFLLRSAPAGAGAKH</sequence>
<dbReference type="InterPro" id="IPR047114">
    <property type="entry name" value="YciF"/>
</dbReference>
<dbReference type="Pfam" id="PF05974">
    <property type="entry name" value="DUF892"/>
    <property type="match status" value="1"/>
</dbReference>
<dbReference type="OrthoDB" id="7273732at2"/>
<dbReference type="STRING" id="1388748.GCA_000463155_01144"/>
<protein>
    <recommendedName>
        <fullName evidence="3">Ferritin-like domain-containing protein</fullName>
    </recommendedName>
</protein>
<organism evidence="1 2">
    <name type="scientific">Siccibacter turicensis</name>
    <dbReference type="NCBI Taxonomy" id="357233"/>
    <lineage>
        <taxon>Bacteria</taxon>
        <taxon>Pseudomonadati</taxon>
        <taxon>Pseudomonadota</taxon>
        <taxon>Gammaproteobacteria</taxon>
        <taxon>Enterobacterales</taxon>
        <taxon>Enterobacteriaceae</taxon>
        <taxon>Siccibacter</taxon>
    </lineage>
</organism>
<dbReference type="Proteomes" id="UP000240212">
    <property type="component" value="Unassembled WGS sequence"/>
</dbReference>
<gene>
    <name evidence="1" type="ORF">C7G83_15645</name>
</gene>
<dbReference type="EMBL" id="PYEP01000007">
    <property type="protein sequence ID" value="PSN06451.1"/>
    <property type="molecule type" value="Genomic_DNA"/>
</dbReference>
<dbReference type="InterPro" id="IPR010287">
    <property type="entry name" value="DUF892_YciF-like"/>
</dbReference>
<comment type="caution">
    <text evidence="1">The sequence shown here is derived from an EMBL/GenBank/DDBJ whole genome shotgun (WGS) entry which is preliminary data.</text>
</comment>